<protein>
    <submittedName>
        <fullName evidence="1">Uncharacterized protein</fullName>
    </submittedName>
</protein>
<evidence type="ECO:0000313" key="1">
    <source>
        <dbReference type="EMBL" id="RKK60220.1"/>
    </source>
</evidence>
<evidence type="ECO:0000313" key="2">
    <source>
        <dbReference type="Proteomes" id="UP000285084"/>
    </source>
</evidence>
<proteinExistence type="predicted"/>
<dbReference type="VEuPathDB" id="FungiDB:FOZG_18411"/>
<dbReference type="AlphaFoldDB" id="A0A420M8T6"/>
<reference evidence="1 2" key="1">
    <citation type="journal article" date="2018" name="Sci. Rep.">
        <title>Characterisation of pathogen-specific regions and novel effector candidates in Fusarium oxysporum f. sp. cepae.</title>
        <authorList>
            <person name="Armitage A.D."/>
            <person name="Taylor A."/>
            <person name="Sobczyk M.K."/>
            <person name="Baxter L."/>
            <person name="Greenfield B.P."/>
            <person name="Bates H.J."/>
            <person name="Wilson F."/>
            <person name="Jackson A.C."/>
            <person name="Ott S."/>
            <person name="Harrison R.J."/>
            <person name="Clarkson J.P."/>
        </authorList>
    </citation>
    <scope>NUCLEOTIDE SEQUENCE [LARGE SCALE GENOMIC DNA]</scope>
    <source>
        <strain evidence="1 2">Fo_A13</strain>
    </source>
</reference>
<dbReference type="EMBL" id="MRCX01000715">
    <property type="protein sequence ID" value="RKK60220.1"/>
    <property type="molecule type" value="Genomic_DNA"/>
</dbReference>
<accession>A0A420M8T6</accession>
<name>A0A420M8T6_FUSOX</name>
<comment type="caution">
    <text evidence="1">The sequence shown here is derived from an EMBL/GenBank/DDBJ whole genome shotgun (WGS) entry which is preliminary data.</text>
</comment>
<dbReference type="VEuPathDB" id="FungiDB:HZS61_011179"/>
<sequence>MTSKSYPLRHAELLQRAEIEAPTATADTSITAPLSATAKGPAAVESPVAAVARALRYDDPQAIYQRYTAAREAWYKAQPPSSIKTNQQYRKAMGLPLRYSKADYDWCLDWKQMIKCCETPIGSREWTKEEMMAYLDWDKSENDRLDA</sequence>
<gene>
    <name evidence="1" type="ORF">BFJ69_g17242</name>
</gene>
<dbReference type="Proteomes" id="UP000285084">
    <property type="component" value="Unassembled WGS sequence"/>
</dbReference>
<dbReference type="VEuPathDB" id="FungiDB:FOXG_22256"/>
<dbReference type="VEuPathDB" id="FungiDB:FOMG_16699"/>
<organism evidence="1 2">
    <name type="scientific">Fusarium oxysporum</name>
    <name type="common">Fusarium vascular wilt</name>
    <dbReference type="NCBI Taxonomy" id="5507"/>
    <lineage>
        <taxon>Eukaryota</taxon>
        <taxon>Fungi</taxon>
        <taxon>Dikarya</taxon>
        <taxon>Ascomycota</taxon>
        <taxon>Pezizomycotina</taxon>
        <taxon>Sordariomycetes</taxon>
        <taxon>Hypocreomycetidae</taxon>
        <taxon>Hypocreales</taxon>
        <taxon>Nectriaceae</taxon>
        <taxon>Fusarium</taxon>
        <taxon>Fusarium oxysporum species complex</taxon>
    </lineage>
</organism>